<dbReference type="InterPro" id="IPR052203">
    <property type="entry name" value="GHMP_Kinase-Related"/>
</dbReference>
<evidence type="ECO:0000256" key="2">
    <source>
        <dbReference type="ARBA" id="ARBA00022741"/>
    </source>
</evidence>
<dbReference type="EMBL" id="DS985244">
    <property type="protein sequence ID" value="EDV25941.1"/>
    <property type="molecule type" value="Genomic_DNA"/>
</dbReference>
<organism evidence="8 9">
    <name type="scientific">Trichoplax adhaerens</name>
    <name type="common">Trichoplax reptans</name>
    <dbReference type="NCBI Taxonomy" id="10228"/>
    <lineage>
        <taxon>Eukaryota</taxon>
        <taxon>Metazoa</taxon>
        <taxon>Placozoa</taxon>
        <taxon>Uniplacotomia</taxon>
        <taxon>Trichoplacea</taxon>
        <taxon>Trichoplacidae</taxon>
        <taxon>Trichoplax</taxon>
    </lineage>
</organism>
<dbReference type="eggNOG" id="KOG4644">
    <property type="taxonomic scope" value="Eukaryota"/>
</dbReference>
<evidence type="ECO:0000313" key="9">
    <source>
        <dbReference type="Proteomes" id="UP000009022"/>
    </source>
</evidence>
<reference evidence="8 9" key="1">
    <citation type="journal article" date="2008" name="Nature">
        <title>The Trichoplax genome and the nature of placozoans.</title>
        <authorList>
            <person name="Srivastava M."/>
            <person name="Begovic E."/>
            <person name="Chapman J."/>
            <person name="Putnam N.H."/>
            <person name="Hellsten U."/>
            <person name="Kawashima T."/>
            <person name="Kuo A."/>
            <person name="Mitros T."/>
            <person name="Salamov A."/>
            <person name="Carpenter M.L."/>
            <person name="Signorovitch A.Y."/>
            <person name="Moreno M.A."/>
            <person name="Kamm K."/>
            <person name="Grimwood J."/>
            <person name="Schmutz J."/>
            <person name="Shapiro H."/>
            <person name="Grigoriev I.V."/>
            <person name="Buss L.W."/>
            <person name="Schierwater B."/>
            <person name="Dellaporta S.L."/>
            <person name="Rokhsar D.S."/>
        </authorList>
    </citation>
    <scope>NUCLEOTIDE SEQUENCE [LARGE SCALE GENOMIC DNA]</scope>
    <source>
        <strain evidence="8 9">Grell-BS-1999</strain>
    </source>
</reference>
<protein>
    <submittedName>
        <fullName evidence="8">Uncharacterized protein</fullName>
    </submittedName>
</protein>
<dbReference type="InterPro" id="IPR013750">
    <property type="entry name" value="GHMP_kinase_C_dom"/>
</dbReference>
<name>B3RV66_TRIAD</name>
<dbReference type="SUPFAM" id="SSF55060">
    <property type="entry name" value="GHMP Kinase, C-terminal domain"/>
    <property type="match status" value="1"/>
</dbReference>
<comment type="similarity">
    <text evidence="5">Belongs to the GHMP kinase family.</text>
</comment>
<dbReference type="GO" id="GO:0016301">
    <property type="term" value="F:kinase activity"/>
    <property type="evidence" value="ECO:0007669"/>
    <property type="project" value="UniProtKB-KW"/>
</dbReference>
<dbReference type="SUPFAM" id="SSF54211">
    <property type="entry name" value="Ribosomal protein S5 domain 2-like"/>
    <property type="match status" value="1"/>
</dbReference>
<feature type="domain" description="GHMP kinase N-terminal" evidence="6">
    <location>
        <begin position="281"/>
        <end position="352"/>
    </location>
</feature>
<dbReference type="InterPro" id="IPR020568">
    <property type="entry name" value="Ribosomal_Su5_D2-typ_SF"/>
</dbReference>
<dbReference type="Pfam" id="PF08544">
    <property type="entry name" value="GHMP_kinases_C"/>
    <property type="match status" value="1"/>
</dbReference>
<keyword evidence="1" id="KW-0808">Transferase</keyword>
<dbReference type="RefSeq" id="XP_002111974.1">
    <property type="nucleotide sequence ID" value="XM_002111938.1"/>
</dbReference>
<gene>
    <name evidence="8" type="ORF">TRIADDRAFT_55543</name>
</gene>
<dbReference type="PANTHER" id="PTHR32463:SF0">
    <property type="entry name" value="L-FUCOSE KINASE"/>
    <property type="match status" value="1"/>
</dbReference>
<dbReference type="GO" id="GO:0016773">
    <property type="term" value="F:phosphotransferase activity, alcohol group as acceptor"/>
    <property type="evidence" value="ECO:0007669"/>
    <property type="project" value="UniProtKB-ARBA"/>
</dbReference>
<dbReference type="GO" id="GO:0005524">
    <property type="term" value="F:ATP binding"/>
    <property type="evidence" value="ECO:0007669"/>
    <property type="project" value="UniProtKB-KW"/>
</dbReference>
<evidence type="ECO:0000313" key="8">
    <source>
        <dbReference type="EMBL" id="EDV25941.1"/>
    </source>
</evidence>
<sequence length="545" mass="59332">MAMVDIAAVFDYRRKLYFEIGEKNVKVALSNGEDTCFLPYFQSCATEDYHNILCTIDKVACEASSLAVAARCLASIADVLGTMAASGGGLRSGPAANKSWKQAFRLLEELKINDGVTVMAKERKNWLKRPDLIIRAARHYEGAEQILIRKAVSTASRFVTTTPQELPPLSEIWVVASSGARIDLAGGWSDTPPITYEHGGAVVNAAVTIDDKRPIGAKARRIRDPIIKLVLIGDSKTVITCAEISDLEDYNKPHAPGALLKAAFLCTEIISFASSTPLKQQLLEKYSGGFELHSWAHLPQGSGLGTSSILAGAIMACLFTVSGRKCDNESIVHSVLYLEQMLTTGGGWQDQVGGLVEGVKISRSPPKLPLKVNITKLDTKESFITELNKRLLLIYTGKTRLAKNLLQDVLRGWYSKLPEILPNVHNLTSNAEKSAKAFIDGNLELVGNCLNEYWHQKKKMAPGCEPALVTEIMTALKPHSYGQSLAGAGGGGFMYLITKEGNSIREVNAIISKIKGTENVTVHRGTIDREGLKISYEQHRCGDSC</sequence>
<keyword evidence="3" id="KW-0418">Kinase</keyword>
<evidence type="ECO:0000259" key="6">
    <source>
        <dbReference type="Pfam" id="PF00288"/>
    </source>
</evidence>
<keyword evidence="2" id="KW-0547">Nucleotide-binding</keyword>
<dbReference type="KEGG" id="tad:TRIADDRAFT_55543"/>
<accession>B3RV66</accession>
<dbReference type="PRINTS" id="PR00959">
    <property type="entry name" value="MEVGALKINASE"/>
</dbReference>
<evidence type="ECO:0000256" key="5">
    <source>
        <dbReference type="ARBA" id="ARBA00038121"/>
    </source>
</evidence>
<dbReference type="GeneID" id="6752694"/>
<keyword evidence="9" id="KW-1185">Reference proteome</keyword>
<dbReference type="OMA" id="ITAECPA"/>
<evidence type="ECO:0000256" key="3">
    <source>
        <dbReference type="ARBA" id="ARBA00022777"/>
    </source>
</evidence>
<dbReference type="CTD" id="6752694"/>
<proteinExistence type="inferred from homology"/>
<dbReference type="Proteomes" id="UP000009022">
    <property type="component" value="Unassembled WGS sequence"/>
</dbReference>
<dbReference type="InterPro" id="IPR006204">
    <property type="entry name" value="GHMP_kinase_N_dom"/>
</dbReference>
<dbReference type="Pfam" id="PF00288">
    <property type="entry name" value="GHMP_kinases_N"/>
    <property type="match status" value="1"/>
</dbReference>
<evidence type="ECO:0000259" key="7">
    <source>
        <dbReference type="Pfam" id="PF08544"/>
    </source>
</evidence>
<dbReference type="PhylomeDB" id="B3RV66"/>
<evidence type="ECO:0000256" key="1">
    <source>
        <dbReference type="ARBA" id="ARBA00022679"/>
    </source>
</evidence>
<dbReference type="OrthoDB" id="271303at2759"/>
<dbReference type="STRING" id="10228.B3RV66"/>
<dbReference type="Gene3D" id="3.30.230.120">
    <property type="match status" value="1"/>
</dbReference>
<dbReference type="HOGENOM" id="CLU_474027_0_0_1"/>
<feature type="domain" description="GHMP kinase C-terminal" evidence="7">
    <location>
        <begin position="435"/>
        <end position="507"/>
    </location>
</feature>
<dbReference type="AlphaFoldDB" id="B3RV66"/>
<dbReference type="InParanoid" id="B3RV66"/>
<dbReference type="InterPro" id="IPR036554">
    <property type="entry name" value="GHMP_kinase_C_sf"/>
</dbReference>
<dbReference type="FunCoup" id="B3RV66">
    <property type="interactions" value="918"/>
</dbReference>
<dbReference type="PANTHER" id="PTHR32463">
    <property type="entry name" value="L-FUCOSE KINASE"/>
    <property type="match status" value="1"/>
</dbReference>
<keyword evidence="4" id="KW-0067">ATP-binding</keyword>
<evidence type="ECO:0000256" key="4">
    <source>
        <dbReference type="ARBA" id="ARBA00022840"/>
    </source>
</evidence>